<dbReference type="Gene3D" id="3.30.470.20">
    <property type="entry name" value="ATP-grasp fold, B domain"/>
    <property type="match status" value="1"/>
</dbReference>
<keyword evidence="4" id="KW-1185">Reference proteome</keyword>
<dbReference type="PROSITE" id="PS50975">
    <property type="entry name" value="ATP_GRASP"/>
    <property type="match status" value="1"/>
</dbReference>
<sequence>MKKSISIIVNNDLDINEVKLYTSQTNKGKYSYYIIQFGSKKARINLTKNIDKNERIELSLKLFNILNLSDENLVIKYEINDRKQTLILGPLIGIFIRKRRNNKSLSVLQKKVLEHYFNHAKQLNYVAYAFNADDINWQKKIIHGYLLINGKLTKKYMPFPNVMYDQNSSRTYEKLPNVKKSLEKLHNKVLHYFNPGYLDKWEIFNYITEHEIAKKYHPPTVLLENVNQVAKEVNKYKLVYLKPINGSQGRGIITVTKNKNVFEYKYQGNTLIAGSANNIARLEEFISNIVKKRKYIIQRGLPLVKYKGSPLDIRVLMQKNEKGNWIRTKMFARVSKPGSITSNLSLGGEAKTLDDTLTESFSASMIKNIKKKLIIASRIIPKALEEQSEKKFGELGLDLGITNNGEIWLIEINSKPWKAIETTEGSEELVEKSFRRPIEYAGYLAKDGYQKEV</sequence>
<dbReference type="InterPro" id="IPR026838">
    <property type="entry name" value="YheC/D"/>
</dbReference>
<accession>A0A1E5FZL7</accession>
<dbReference type="SUPFAM" id="SSF56059">
    <property type="entry name" value="Glutathione synthetase ATP-binding domain-like"/>
    <property type="match status" value="1"/>
</dbReference>
<dbReference type="Proteomes" id="UP000094296">
    <property type="component" value="Unassembled WGS sequence"/>
</dbReference>
<evidence type="ECO:0000313" key="4">
    <source>
        <dbReference type="Proteomes" id="UP000094296"/>
    </source>
</evidence>
<dbReference type="GO" id="GO:0005524">
    <property type="term" value="F:ATP binding"/>
    <property type="evidence" value="ECO:0007669"/>
    <property type="project" value="UniProtKB-UniRule"/>
</dbReference>
<keyword evidence="1" id="KW-0547">Nucleotide-binding</keyword>
<reference evidence="3 4" key="1">
    <citation type="submission" date="2016-09" db="EMBL/GenBank/DDBJ databases">
        <title>Draft genome sequence for the type strain of Desulfuribacillus alkaliarsenatis AHT28, an obligately anaerobic, sulfidogenic bacterium isolated from Russian soda lake sediments.</title>
        <authorList>
            <person name="Abin C.A."/>
            <person name="Hollibaugh J.T."/>
        </authorList>
    </citation>
    <scope>NUCLEOTIDE SEQUENCE [LARGE SCALE GENOMIC DNA]</scope>
    <source>
        <strain evidence="3 4">AHT28</strain>
    </source>
</reference>
<evidence type="ECO:0000256" key="1">
    <source>
        <dbReference type="PROSITE-ProRule" id="PRU00409"/>
    </source>
</evidence>
<dbReference type="Pfam" id="PF14398">
    <property type="entry name" value="ATPgrasp_YheCD"/>
    <property type="match status" value="1"/>
</dbReference>
<dbReference type="STRING" id="766136.BHF68_09705"/>
<organism evidence="3 4">
    <name type="scientific">Desulfuribacillus alkaliarsenatis</name>
    <dbReference type="NCBI Taxonomy" id="766136"/>
    <lineage>
        <taxon>Bacteria</taxon>
        <taxon>Bacillati</taxon>
        <taxon>Bacillota</taxon>
        <taxon>Desulfuribacillia</taxon>
        <taxon>Desulfuribacillales</taxon>
        <taxon>Desulfuribacillaceae</taxon>
        <taxon>Desulfuribacillus</taxon>
    </lineage>
</organism>
<protein>
    <recommendedName>
        <fullName evidence="2">ATP-grasp domain-containing protein</fullName>
    </recommendedName>
</protein>
<keyword evidence="1" id="KW-0067">ATP-binding</keyword>
<dbReference type="InterPro" id="IPR011761">
    <property type="entry name" value="ATP-grasp"/>
</dbReference>
<feature type="domain" description="ATP-grasp" evidence="2">
    <location>
        <begin position="210"/>
        <end position="443"/>
    </location>
</feature>
<dbReference type="EMBL" id="MIJE01000033">
    <property type="protein sequence ID" value="OEF96012.1"/>
    <property type="molecule type" value="Genomic_DNA"/>
</dbReference>
<dbReference type="GO" id="GO:0046872">
    <property type="term" value="F:metal ion binding"/>
    <property type="evidence" value="ECO:0007669"/>
    <property type="project" value="InterPro"/>
</dbReference>
<gene>
    <name evidence="3" type="ORF">BHF68_09705</name>
</gene>
<dbReference type="RefSeq" id="WP_069643932.1">
    <property type="nucleotide sequence ID" value="NZ_MIJE01000033.1"/>
</dbReference>
<dbReference type="OrthoDB" id="7869153at2"/>
<evidence type="ECO:0000313" key="3">
    <source>
        <dbReference type="EMBL" id="OEF96012.1"/>
    </source>
</evidence>
<proteinExistence type="predicted"/>
<name>A0A1E5FZL7_9FIRM</name>
<dbReference type="AlphaFoldDB" id="A0A1E5FZL7"/>
<evidence type="ECO:0000259" key="2">
    <source>
        <dbReference type="PROSITE" id="PS50975"/>
    </source>
</evidence>
<comment type="caution">
    <text evidence="3">The sequence shown here is derived from an EMBL/GenBank/DDBJ whole genome shotgun (WGS) entry which is preliminary data.</text>
</comment>